<proteinExistence type="predicted"/>
<dbReference type="Pfam" id="PF00753">
    <property type="entry name" value="Lactamase_B"/>
    <property type="match status" value="1"/>
</dbReference>
<dbReference type="InterPro" id="IPR001279">
    <property type="entry name" value="Metallo-B-lactamas"/>
</dbReference>
<evidence type="ECO:0000313" key="3">
    <source>
        <dbReference type="Proteomes" id="UP000031563"/>
    </source>
</evidence>
<dbReference type="PANTHER" id="PTHR23131">
    <property type="entry name" value="ENDORIBONUCLEASE LACTB2"/>
    <property type="match status" value="1"/>
</dbReference>
<dbReference type="Gene3D" id="3.60.15.10">
    <property type="entry name" value="Ribonuclease Z/Hydroxyacylglutathione hydrolase-like"/>
    <property type="match status" value="1"/>
</dbReference>
<dbReference type="SUPFAM" id="SSF56281">
    <property type="entry name" value="Metallo-hydrolase/oxidoreductase"/>
    <property type="match status" value="1"/>
</dbReference>
<accession>A0A0F5IBX4</accession>
<dbReference type="InterPro" id="IPR036866">
    <property type="entry name" value="RibonucZ/Hydroxyglut_hydro"/>
</dbReference>
<gene>
    <name evidence="2" type="ORF">QY95_03313</name>
</gene>
<name>A0A0F5HUZ5_BACTR</name>
<sequence length="323" mass="36032">MNTEQFGDIIKITLPTPFPVGDVNVFLIKGDRLTLVDAGTKTAASFEALVSGLADIGYKVEDIEQVLLTHHHPDHTGLLDFLPRDIDRIGHPYCANWVVKDEAFLSSAMEFYRALFRESGVPAEAEPMLKRIQAPLKFSSGESPLTLEIKEGSPLPGLADWQVFEVPGHAQSHLAFYREKDGAMVGGDHVLAKISSNPLLEPPLNYGEERPKPLLQYNHSLKRVMGLPVDTIYTGHGAEVKNANALIASRFERQHDRAMFVKDMIEEQSLTAFDICVRLFPTVYKRELDLTMSETIGQLDYLLDIGAAGVEKNEQGVYSYFSW</sequence>
<protein>
    <submittedName>
        <fullName evidence="2">Hydroxyacylglutathione hydrolase</fullName>
    </submittedName>
</protein>
<dbReference type="GO" id="GO:0016787">
    <property type="term" value="F:hydrolase activity"/>
    <property type="evidence" value="ECO:0007669"/>
    <property type="project" value="UniProtKB-KW"/>
</dbReference>
<keyword evidence="2" id="KW-0378">Hydrolase</keyword>
<accession>A0A0F5HUZ5</accession>
<dbReference type="EMBL" id="JWIR02000007">
    <property type="protein sequence ID" value="KKB42840.1"/>
    <property type="molecule type" value="Genomic_DNA"/>
</dbReference>
<feature type="domain" description="Metallo-beta-lactamase" evidence="1">
    <location>
        <begin position="22"/>
        <end position="236"/>
    </location>
</feature>
<reference evidence="2" key="1">
    <citation type="submission" date="2015-02" db="EMBL/GenBank/DDBJ databases">
        <title>Genome Assembly of Bacillaceae bacterium MTCC 8252.</title>
        <authorList>
            <person name="Verma A."/>
            <person name="Khatri I."/>
            <person name="Mual P."/>
            <person name="Subramanian S."/>
            <person name="Krishnamurthi S."/>
        </authorList>
    </citation>
    <scope>NUCLEOTIDE SEQUENCE [LARGE SCALE GENOMIC DNA]</scope>
    <source>
        <strain evidence="2">MTCC 8252</strain>
    </source>
</reference>
<organism evidence="2 3">
    <name type="scientific">Bacillus thermotolerans</name>
    <name type="common">Quasibacillus thermotolerans</name>
    <dbReference type="NCBI Taxonomy" id="1221996"/>
    <lineage>
        <taxon>Bacteria</taxon>
        <taxon>Bacillati</taxon>
        <taxon>Bacillota</taxon>
        <taxon>Bacilli</taxon>
        <taxon>Bacillales</taxon>
        <taxon>Bacillaceae</taxon>
        <taxon>Bacillus</taxon>
    </lineage>
</organism>
<dbReference type="AlphaFoldDB" id="A0A0F5HUZ5"/>
<dbReference type="PANTHER" id="PTHR23131:SF4">
    <property type="entry name" value="METALLO-BETA-LACTAMASE SUPERFAMILY POTEIN"/>
    <property type="match status" value="1"/>
</dbReference>
<evidence type="ECO:0000313" key="2">
    <source>
        <dbReference type="EMBL" id="KKB42840.1"/>
    </source>
</evidence>
<dbReference type="RefSeq" id="WP_039233656.1">
    <property type="nucleotide sequence ID" value="NZ_JWIQ02000078.1"/>
</dbReference>
<dbReference type="Proteomes" id="UP000031563">
    <property type="component" value="Unassembled WGS sequence"/>
</dbReference>
<dbReference type="SMART" id="SM00849">
    <property type="entry name" value="Lactamase_B"/>
    <property type="match status" value="1"/>
</dbReference>
<dbReference type="OrthoDB" id="2971563at2"/>
<comment type="caution">
    <text evidence="2">The sequence shown here is derived from an EMBL/GenBank/DDBJ whole genome shotgun (WGS) entry which is preliminary data.</text>
</comment>
<dbReference type="STRING" id="1221996.QY95_03313"/>
<dbReference type="InterPro" id="IPR050662">
    <property type="entry name" value="Sec-metab_biosynth-thioest"/>
</dbReference>
<evidence type="ECO:0000259" key="1">
    <source>
        <dbReference type="SMART" id="SM00849"/>
    </source>
</evidence>
<keyword evidence="3" id="KW-1185">Reference proteome</keyword>